<sequence length="404" mass="45325">MEPFTLLNITHACPAPLIASPISNYTSKTCIGGCCLPCPFINNFYPPAQIDTIYTALSIVRVLSFVCILTIVISYSMQQSKRENPAMIVLLLNAFLLVFLSVTFFYIGNHKDIQCADKFTQSTMENNILCGIQGVLLILSTFLLILYCLLLILQLHVQAVWKSNLLQRYYVHTQVFIWMISLSFTFIPAATKNISFDFGAVCLVSGKISITMFWTPLAIFVIPAFLIHFMTFIHISRAQWMLARDFENSSLGTVITRSSISVGGPITGQDVLNVIKIQWRSLLLTMILISTFIVFMIYSILATHQLSPFLSDSTDLSPWIFEWISCLMNYQSTNNGQMYLHGLDSKGDHGAGDLVGQRRINDPEDCSVKDNITGCKPSFVFSISILYDSETCVEPLFIISILTD</sequence>
<keyword evidence="1" id="KW-0472">Membrane</keyword>
<dbReference type="PANTHER" id="PTHR42058">
    <property type="entry name" value="G_PROTEIN_RECEP_F2_4 DOMAIN-CONTAINING PROTEIN"/>
    <property type="match status" value="1"/>
</dbReference>
<proteinExistence type="predicted"/>
<dbReference type="OrthoDB" id="26203at2759"/>
<protein>
    <submittedName>
        <fullName evidence="2">12347_t:CDS:1</fullName>
    </submittedName>
</protein>
<dbReference type="Proteomes" id="UP000789405">
    <property type="component" value="Unassembled WGS sequence"/>
</dbReference>
<evidence type="ECO:0000256" key="1">
    <source>
        <dbReference type="SAM" id="Phobius"/>
    </source>
</evidence>
<keyword evidence="1" id="KW-0812">Transmembrane</keyword>
<dbReference type="EMBL" id="CAJVPY010003023">
    <property type="protein sequence ID" value="CAG8579027.1"/>
    <property type="molecule type" value="Genomic_DNA"/>
</dbReference>
<dbReference type="Gene3D" id="1.20.1070.10">
    <property type="entry name" value="Rhodopsin 7-helix transmembrane proteins"/>
    <property type="match status" value="1"/>
</dbReference>
<accession>A0A9N9G488</accession>
<dbReference type="PANTHER" id="PTHR42058:SF1">
    <property type="entry name" value="G-PROTEIN COUPLED RECEPTORS FAMILY 2 PROFILE 2 DOMAIN-CONTAINING PROTEIN"/>
    <property type="match status" value="1"/>
</dbReference>
<dbReference type="InterPro" id="IPR053247">
    <property type="entry name" value="GPCR_GPR1/git3-like"/>
</dbReference>
<comment type="caution">
    <text evidence="2">The sequence shown here is derived from an EMBL/GenBank/DDBJ whole genome shotgun (WGS) entry which is preliminary data.</text>
</comment>
<feature type="transmembrane region" description="Helical" evidence="1">
    <location>
        <begin position="282"/>
        <end position="301"/>
    </location>
</feature>
<feature type="transmembrane region" description="Helical" evidence="1">
    <location>
        <begin position="211"/>
        <end position="235"/>
    </location>
</feature>
<feature type="transmembrane region" description="Helical" evidence="1">
    <location>
        <begin position="169"/>
        <end position="191"/>
    </location>
</feature>
<gene>
    <name evidence="2" type="ORF">DERYTH_LOCUS6592</name>
</gene>
<feature type="transmembrane region" description="Helical" evidence="1">
    <location>
        <begin position="87"/>
        <end position="108"/>
    </location>
</feature>
<keyword evidence="1" id="KW-1133">Transmembrane helix</keyword>
<evidence type="ECO:0000313" key="3">
    <source>
        <dbReference type="Proteomes" id="UP000789405"/>
    </source>
</evidence>
<reference evidence="2" key="1">
    <citation type="submission" date="2021-06" db="EMBL/GenBank/DDBJ databases">
        <authorList>
            <person name="Kallberg Y."/>
            <person name="Tangrot J."/>
            <person name="Rosling A."/>
        </authorList>
    </citation>
    <scope>NUCLEOTIDE SEQUENCE</scope>
    <source>
        <strain evidence="2">MA453B</strain>
    </source>
</reference>
<dbReference type="AlphaFoldDB" id="A0A9N9G488"/>
<feature type="transmembrane region" description="Helical" evidence="1">
    <location>
        <begin position="53"/>
        <end position="75"/>
    </location>
</feature>
<feature type="transmembrane region" description="Helical" evidence="1">
    <location>
        <begin position="128"/>
        <end position="157"/>
    </location>
</feature>
<evidence type="ECO:0000313" key="2">
    <source>
        <dbReference type="EMBL" id="CAG8579027.1"/>
    </source>
</evidence>
<organism evidence="2 3">
    <name type="scientific">Dentiscutata erythropus</name>
    <dbReference type="NCBI Taxonomy" id="1348616"/>
    <lineage>
        <taxon>Eukaryota</taxon>
        <taxon>Fungi</taxon>
        <taxon>Fungi incertae sedis</taxon>
        <taxon>Mucoromycota</taxon>
        <taxon>Glomeromycotina</taxon>
        <taxon>Glomeromycetes</taxon>
        <taxon>Diversisporales</taxon>
        <taxon>Gigasporaceae</taxon>
        <taxon>Dentiscutata</taxon>
    </lineage>
</organism>
<name>A0A9N9G488_9GLOM</name>
<keyword evidence="3" id="KW-1185">Reference proteome</keyword>